<dbReference type="CDD" id="cd05008">
    <property type="entry name" value="SIS_GlmS_GlmD_1"/>
    <property type="match status" value="1"/>
</dbReference>
<dbReference type="PROSITE" id="PS51278">
    <property type="entry name" value="GATASE_TYPE_2"/>
    <property type="match status" value="1"/>
</dbReference>
<dbReference type="InterPro" id="IPR047084">
    <property type="entry name" value="GFAT_N"/>
</dbReference>
<dbReference type="AlphaFoldDB" id="A0A4R1MDI8"/>
<dbReference type="Gene3D" id="3.40.50.10490">
    <property type="entry name" value="Glucose-6-phosphate isomerase like protein, domain 1"/>
    <property type="match status" value="2"/>
</dbReference>
<evidence type="ECO:0000256" key="4">
    <source>
        <dbReference type="ARBA" id="ARBA00016090"/>
    </source>
</evidence>
<dbReference type="InterPro" id="IPR017932">
    <property type="entry name" value="GATase_2_dom"/>
</dbReference>
<protein>
    <recommendedName>
        <fullName evidence="4 10">Glutamine--fructose-6-phosphate aminotransferase [isomerizing]</fullName>
        <ecNumber evidence="3 10">2.6.1.16</ecNumber>
    </recommendedName>
    <alternativeName>
        <fullName evidence="10">D-fructose-6-phosphate amidotransferase</fullName>
    </alternativeName>
    <alternativeName>
        <fullName evidence="10">GFAT</fullName>
    </alternativeName>
    <alternativeName>
        <fullName evidence="10">Glucosamine-6-phosphate synthase</fullName>
    </alternativeName>
    <alternativeName>
        <fullName evidence="10">Hexosephosphate aminotransferase</fullName>
    </alternativeName>
    <alternativeName>
        <fullName evidence="10">L-glutamine--D-fructose-6-phosphate amidotransferase</fullName>
    </alternativeName>
</protein>
<dbReference type="GO" id="GO:0004360">
    <property type="term" value="F:glutamine-fructose-6-phosphate transaminase (isomerizing) activity"/>
    <property type="evidence" value="ECO:0007669"/>
    <property type="project" value="UniProtKB-UniRule"/>
</dbReference>
<dbReference type="GO" id="GO:0005975">
    <property type="term" value="P:carbohydrate metabolic process"/>
    <property type="evidence" value="ECO:0007669"/>
    <property type="project" value="UniProtKB-UniRule"/>
</dbReference>
<dbReference type="CDD" id="cd05009">
    <property type="entry name" value="SIS_GlmS_GlmD_2"/>
    <property type="match status" value="1"/>
</dbReference>
<dbReference type="PANTHER" id="PTHR10937">
    <property type="entry name" value="GLUCOSAMINE--FRUCTOSE-6-PHOSPHATE AMINOTRANSFERASE, ISOMERIZING"/>
    <property type="match status" value="1"/>
</dbReference>
<keyword evidence="9" id="KW-0315">Glutamine amidotransferase</keyword>
<proteinExistence type="inferred from homology"/>
<feature type="domain" description="SIS" evidence="12">
    <location>
        <begin position="287"/>
        <end position="426"/>
    </location>
</feature>
<dbReference type="EC" id="2.6.1.16" evidence="3 10"/>
<dbReference type="FunFam" id="3.60.20.10:FF:000006">
    <property type="entry name" value="Glutamine--fructose-6-phosphate aminotransferase [isomerizing]"/>
    <property type="match status" value="1"/>
</dbReference>
<dbReference type="GO" id="GO:0006047">
    <property type="term" value="P:UDP-N-acetylglucosamine metabolic process"/>
    <property type="evidence" value="ECO:0007669"/>
    <property type="project" value="TreeGrafter"/>
</dbReference>
<comment type="subcellular location">
    <subcellularLocation>
        <location evidence="2 10">Cytoplasm</location>
    </subcellularLocation>
</comment>
<evidence type="ECO:0000256" key="6">
    <source>
        <dbReference type="ARBA" id="ARBA00022576"/>
    </source>
</evidence>
<name>A0A4R1MDI8_9FIRM</name>
<dbReference type="SUPFAM" id="SSF56235">
    <property type="entry name" value="N-terminal nucleophile aminohydrolases (Ntn hydrolases)"/>
    <property type="match status" value="1"/>
</dbReference>
<dbReference type="CDD" id="cd00714">
    <property type="entry name" value="GFAT"/>
    <property type="match status" value="1"/>
</dbReference>
<evidence type="ECO:0000313" key="14">
    <source>
        <dbReference type="Proteomes" id="UP000294545"/>
    </source>
</evidence>
<dbReference type="GO" id="GO:0006002">
    <property type="term" value="P:fructose 6-phosphate metabolic process"/>
    <property type="evidence" value="ECO:0007669"/>
    <property type="project" value="TreeGrafter"/>
</dbReference>
<evidence type="ECO:0000256" key="7">
    <source>
        <dbReference type="ARBA" id="ARBA00022679"/>
    </source>
</evidence>
<comment type="catalytic activity">
    <reaction evidence="1 10">
        <text>D-fructose 6-phosphate + L-glutamine = D-glucosamine 6-phosphate + L-glutamate</text>
        <dbReference type="Rhea" id="RHEA:13237"/>
        <dbReference type="ChEBI" id="CHEBI:29985"/>
        <dbReference type="ChEBI" id="CHEBI:58359"/>
        <dbReference type="ChEBI" id="CHEBI:58725"/>
        <dbReference type="ChEBI" id="CHEBI:61527"/>
        <dbReference type="EC" id="2.6.1.16"/>
    </reaction>
</comment>
<dbReference type="FunFam" id="3.40.50.10490:FF:000001">
    <property type="entry name" value="Glutamine--fructose-6-phosphate aminotransferase [isomerizing]"/>
    <property type="match status" value="1"/>
</dbReference>
<dbReference type="OrthoDB" id="106547at2"/>
<keyword evidence="8" id="KW-0677">Repeat</keyword>
<reference evidence="13 14" key="1">
    <citation type="submission" date="2019-03" db="EMBL/GenBank/DDBJ databases">
        <title>Genomic Encyclopedia of Type Strains, Phase IV (KMG-IV): sequencing the most valuable type-strain genomes for metagenomic binning, comparative biology and taxonomic classification.</title>
        <authorList>
            <person name="Goeker M."/>
        </authorList>
    </citation>
    <scope>NUCLEOTIDE SEQUENCE [LARGE SCALE GENOMIC DNA]</scope>
    <source>
        <strain evidence="13 14">DSM 24176</strain>
    </source>
</reference>
<dbReference type="SUPFAM" id="SSF53697">
    <property type="entry name" value="SIS domain"/>
    <property type="match status" value="1"/>
</dbReference>
<dbReference type="InterPro" id="IPR001347">
    <property type="entry name" value="SIS_dom"/>
</dbReference>
<organism evidence="13 14">
    <name type="scientific">Natranaerovirga hydrolytica</name>
    <dbReference type="NCBI Taxonomy" id="680378"/>
    <lineage>
        <taxon>Bacteria</taxon>
        <taxon>Bacillati</taxon>
        <taxon>Bacillota</taxon>
        <taxon>Clostridia</taxon>
        <taxon>Lachnospirales</taxon>
        <taxon>Natranaerovirgaceae</taxon>
        <taxon>Natranaerovirga</taxon>
    </lineage>
</organism>
<evidence type="ECO:0000256" key="10">
    <source>
        <dbReference type="HAMAP-Rule" id="MF_00164"/>
    </source>
</evidence>
<evidence type="ECO:0000256" key="2">
    <source>
        <dbReference type="ARBA" id="ARBA00004496"/>
    </source>
</evidence>
<dbReference type="NCBIfam" id="TIGR01135">
    <property type="entry name" value="glmS"/>
    <property type="match status" value="1"/>
</dbReference>
<comment type="function">
    <text evidence="10">Catalyzes the first step in hexosamine metabolism, converting fructose-6P into glucosamine-6P using glutamine as a nitrogen source.</text>
</comment>
<dbReference type="InterPro" id="IPR035490">
    <property type="entry name" value="GlmS/FrlB_SIS"/>
</dbReference>
<feature type="active site" description="Nucleophile; for GATase activity" evidence="10">
    <location>
        <position position="2"/>
    </location>
</feature>
<dbReference type="RefSeq" id="WP_132283033.1">
    <property type="nucleotide sequence ID" value="NZ_SMGQ01000015.1"/>
</dbReference>
<evidence type="ECO:0000256" key="3">
    <source>
        <dbReference type="ARBA" id="ARBA00012916"/>
    </source>
</evidence>
<evidence type="ECO:0000259" key="12">
    <source>
        <dbReference type="PROSITE" id="PS51464"/>
    </source>
</evidence>
<keyword evidence="6 10" id="KW-0032">Aminotransferase</keyword>
<dbReference type="Pfam" id="PF13522">
    <property type="entry name" value="GATase_6"/>
    <property type="match status" value="1"/>
</dbReference>
<dbReference type="EMBL" id="SMGQ01000015">
    <property type="protein sequence ID" value="TCK90588.1"/>
    <property type="molecule type" value="Genomic_DNA"/>
</dbReference>
<dbReference type="InterPro" id="IPR005855">
    <property type="entry name" value="GFAT"/>
</dbReference>
<sequence>MCGIVGYIGKKEATPILIEGLSKLEYRGYDSAGVCVYNQALNLMKAKGRLAILEEKVTNNPLKGCVGIGHTRWATHGEPSDENSHPHYNEDETIALVHNGIIENYLTIKEKLETKGYTFKSETDTEVAVQLIDYYYKEKNDLLDAVITAIEEIEGSYAFAILSVDEPDKVIAVRKDSPLIIGLGDGENYIASDIPAILKHTRDMYLLEDQEIAIVREGDITILNVNKESLQRDVYHVDWDIEAAEKGGFDHFMLKEIFEQPNVVKNTLMPRLPLDQDEILLDNIKLTQSDIEKFKQIYIVACGTASYTGLVGKYLIERVSRVPVISEIASEFRYREPILDENTLMIVVSQSGETADTLAALRMAKKAGAHVIGIVNAVGSTIAREANDVLYTWAGPEIAVASTKAYSAQLCAMYLISIKIAMELGKIDTNAFKALREELYALPDKIESILKQSHKIKALADQYKSSKNIFYIGRGLDYAVSMEGALKLKEIAYLHAEPYAAGELKHGPIALIEDSSLLVGLVGQEELFDKTVSNIKEVKARGAKVLAIALEGNEAIEKTADEVIYVPRTHWYLTSILLNIPQQIFAYYIAVGLGHDVDKPRNLAKSVTVE</sequence>
<keyword evidence="7 10" id="KW-0808">Transferase</keyword>
<dbReference type="InterPro" id="IPR046348">
    <property type="entry name" value="SIS_dom_sf"/>
</dbReference>
<gene>
    <name evidence="10" type="primary">glmS</name>
    <name evidence="13" type="ORF">EDC19_2357</name>
</gene>
<evidence type="ECO:0000259" key="11">
    <source>
        <dbReference type="PROSITE" id="PS51278"/>
    </source>
</evidence>
<dbReference type="Gene3D" id="3.60.20.10">
    <property type="entry name" value="Glutamine Phosphoribosylpyrophosphate, subunit 1, domain 1"/>
    <property type="match status" value="1"/>
</dbReference>
<dbReference type="NCBIfam" id="NF001484">
    <property type="entry name" value="PRK00331.1"/>
    <property type="match status" value="1"/>
</dbReference>
<keyword evidence="5 10" id="KW-0963">Cytoplasm</keyword>
<dbReference type="PROSITE" id="PS51464">
    <property type="entry name" value="SIS"/>
    <property type="match status" value="2"/>
</dbReference>
<dbReference type="Proteomes" id="UP000294545">
    <property type="component" value="Unassembled WGS sequence"/>
</dbReference>
<feature type="active site" description="For Fru-6P isomerization activity" evidence="10">
    <location>
        <position position="605"/>
    </location>
</feature>
<dbReference type="HAMAP" id="MF_00164">
    <property type="entry name" value="GlmS"/>
    <property type="match status" value="1"/>
</dbReference>
<dbReference type="GO" id="GO:0006487">
    <property type="term" value="P:protein N-linked glycosylation"/>
    <property type="evidence" value="ECO:0007669"/>
    <property type="project" value="TreeGrafter"/>
</dbReference>
<comment type="subunit">
    <text evidence="10">Homodimer.</text>
</comment>
<dbReference type="FunFam" id="3.40.50.10490:FF:000022">
    <property type="entry name" value="Glutamine--fructose-6-phosphate aminotransferase [isomerizing]"/>
    <property type="match status" value="1"/>
</dbReference>
<evidence type="ECO:0000256" key="5">
    <source>
        <dbReference type="ARBA" id="ARBA00022490"/>
    </source>
</evidence>
<dbReference type="PANTHER" id="PTHR10937:SF0">
    <property type="entry name" value="GLUTAMINE--FRUCTOSE-6-PHOSPHATE TRANSAMINASE (ISOMERIZING)"/>
    <property type="match status" value="1"/>
</dbReference>
<evidence type="ECO:0000256" key="1">
    <source>
        <dbReference type="ARBA" id="ARBA00001031"/>
    </source>
</evidence>
<evidence type="ECO:0000256" key="9">
    <source>
        <dbReference type="ARBA" id="ARBA00022962"/>
    </source>
</evidence>
<comment type="caution">
    <text evidence="13">The sequence shown here is derived from an EMBL/GenBank/DDBJ whole genome shotgun (WGS) entry which is preliminary data.</text>
</comment>
<dbReference type="Pfam" id="PF01380">
    <property type="entry name" value="SIS"/>
    <property type="match status" value="2"/>
</dbReference>
<feature type="domain" description="SIS" evidence="12">
    <location>
        <begin position="459"/>
        <end position="600"/>
    </location>
</feature>
<feature type="domain" description="Glutamine amidotransferase type-2" evidence="11">
    <location>
        <begin position="2"/>
        <end position="218"/>
    </location>
</feature>
<dbReference type="GO" id="GO:0097367">
    <property type="term" value="F:carbohydrate derivative binding"/>
    <property type="evidence" value="ECO:0007669"/>
    <property type="project" value="InterPro"/>
</dbReference>
<dbReference type="InterPro" id="IPR029055">
    <property type="entry name" value="Ntn_hydrolases_N"/>
</dbReference>
<evidence type="ECO:0000313" key="13">
    <source>
        <dbReference type="EMBL" id="TCK90588.1"/>
    </source>
</evidence>
<dbReference type="InterPro" id="IPR035466">
    <property type="entry name" value="GlmS/AgaS_SIS"/>
</dbReference>
<feature type="initiator methionine" description="Removed" evidence="10">
    <location>
        <position position="1"/>
    </location>
</feature>
<evidence type="ECO:0000256" key="8">
    <source>
        <dbReference type="ARBA" id="ARBA00022737"/>
    </source>
</evidence>
<accession>A0A4R1MDI8</accession>
<dbReference type="GO" id="GO:0005829">
    <property type="term" value="C:cytosol"/>
    <property type="evidence" value="ECO:0007669"/>
    <property type="project" value="TreeGrafter"/>
</dbReference>
<keyword evidence="14" id="KW-1185">Reference proteome</keyword>